<dbReference type="Pfam" id="PF18013">
    <property type="entry name" value="Phage_lysozyme2"/>
    <property type="match status" value="1"/>
</dbReference>
<evidence type="ECO:0000313" key="5">
    <source>
        <dbReference type="Proteomes" id="UP000517759"/>
    </source>
</evidence>
<evidence type="ECO:0000313" key="3">
    <source>
        <dbReference type="EMBL" id="GLS42930.1"/>
    </source>
</evidence>
<dbReference type="EMBL" id="BSPG01000003">
    <property type="protein sequence ID" value="GLS42930.1"/>
    <property type="molecule type" value="Genomic_DNA"/>
</dbReference>
<dbReference type="Gene3D" id="1.10.530.10">
    <property type="match status" value="1"/>
</dbReference>
<feature type="region of interest" description="Disordered" evidence="1">
    <location>
        <begin position="157"/>
        <end position="181"/>
    </location>
</feature>
<feature type="domain" description="Phage tail lysozyme" evidence="2">
    <location>
        <begin position="945"/>
        <end position="1064"/>
    </location>
</feature>
<feature type="region of interest" description="Disordered" evidence="1">
    <location>
        <begin position="196"/>
        <end position="225"/>
    </location>
</feature>
<reference evidence="6" key="2">
    <citation type="journal article" date="2019" name="Int. J. Syst. Evol. Microbiol.">
        <title>The Global Catalogue of Microorganisms (GCM) 10K type strain sequencing project: providing services to taxonomists for standard genome sequencing and annotation.</title>
        <authorList>
            <consortium name="The Broad Institute Genomics Platform"/>
            <consortium name="The Broad Institute Genome Sequencing Center for Infectious Disease"/>
            <person name="Wu L."/>
            <person name="Ma J."/>
        </authorList>
    </citation>
    <scope>NUCLEOTIDE SEQUENCE [LARGE SCALE GENOMIC DNA]</scope>
    <source>
        <strain evidence="6">NBRC 107710</strain>
    </source>
</reference>
<feature type="compositionally biased region" description="Basic and acidic residues" evidence="1">
    <location>
        <begin position="159"/>
        <end position="174"/>
    </location>
</feature>
<evidence type="ECO:0000256" key="1">
    <source>
        <dbReference type="SAM" id="MobiDB-lite"/>
    </source>
</evidence>
<dbReference type="Proteomes" id="UP001156881">
    <property type="component" value="Unassembled WGS sequence"/>
</dbReference>
<comment type="caution">
    <text evidence="4">The sequence shown here is derived from an EMBL/GenBank/DDBJ whole genome shotgun (WGS) entry which is preliminary data.</text>
</comment>
<keyword evidence="6" id="KW-1185">Reference proteome</keyword>
<reference evidence="3" key="1">
    <citation type="journal article" date="2014" name="Int. J. Syst. Evol. Microbiol.">
        <title>Complete genome of a new Firmicutes species belonging to the dominant human colonic microbiota ('Ruminococcus bicirculans') reveals two chromosomes and a selective capacity to utilize plant glucans.</title>
        <authorList>
            <consortium name="NISC Comparative Sequencing Program"/>
            <person name="Wegmann U."/>
            <person name="Louis P."/>
            <person name="Goesmann A."/>
            <person name="Henrissat B."/>
            <person name="Duncan S.H."/>
            <person name="Flint H.J."/>
        </authorList>
    </citation>
    <scope>NUCLEOTIDE SEQUENCE</scope>
    <source>
        <strain evidence="3">NBRC 107710</strain>
    </source>
</reference>
<reference evidence="3" key="4">
    <citation type="submission" date="2023-01" db="EMBL/GenBank/DDBJ databases">
        <title>Draft genome sequence of Methylobacterium brachythecii strain NBRC 107710.</title>
        <authorList>
            <person name="Sun Q."/>
            <person name="Mori K."/>
        </authorList>
    </citation>
    <scope>NUCLEOTIDE SEQUENCE</scope>
    <source>
        <strain evidence="3">NBRC 107710</strain>
    </source>
</reference>
<feature type="compositionally biased region" description="Gly residues" evidence="1">
    <location>
        <begin position="1284"/>
        <end position="1296"/>
    </location>
</feature>
<protein>
    <submittedName>
        <fullName evidence="4">TP901 family phage tail tape measure protein</fullName>
    </submittedName>
</protein>
<evidence type="ECO:0000313" key="4">
    <source>
        <dbReference type="EMBL" id="MBB3901355.1"/>
    </source>
</evidence>
<dbReference type="NCBIfam" id="TIGR01760">
    <property type="entry name" value="tape_meas_TP901"/>
    <property type="match status" value="1"/>
</dbReference>
<dbReference type="EMBL" id="JACIDN010000002">
    <property type="protein sequence ID" value="MBB3901355.1"/>
    <property type="molecule type" value="Genomic_DNA"/>
</dbReference>
<sequence length="1339" mass="143707">MSETTTEVKALLTAEDKASAVVKNYNNELTKLAKMIKALSNVKIPDITPAAIAGAARESVNAIKAQTTAIRERTSVESRAAKQRTTAAFQEARESRAVSIATMRDFRQRFAFTRAMDRQRTAETLAAERQRRTVEAATMRDMRQRLAFATRLSRQQLAMDRERQRADAQAERETAASLRRRQAGDRWRFQLRDRMDRQDQRDRNRDRRELSGGARDTWRHGRDTYRDATRTTATAALAGTAAAGVSARRILGAESSIDSAEISARIYGGLSQDAARKLRDEWASPLAEALGTGTDKLLTSYVDALKLGIPNAGAQAFSELATKTSEAWSVPFESVTDILGTVNSILTSQGDPFNFDKLKSVAKTVQHLAAKQSTTPEKLISYLQRGAGAAQVLGMSQEAGLAFGSASTSLGNQAGQSGRMFDYVASRLIEMPRLTRKHGEEGKQARDLVRALGYGSAGEMDRQRRENPDAFLPSFMDRFNRIRDPKAQDNAIRFFTGREWLGEFGRMVKGIDTYREAAKLAKEAKGLDAISQVWDLHRLKLGFVFKQFRAGWLNVLGEFGKVLSPMARQAGDYFLAWTAKLRQGGIGERFKAALQGLIEGLGFANLPALLEGMLGKPGEGNAGSVKAWGDAARGFGQGLRDVGTAISSLFTVFTGNDATPETIGRWTARLGAFAVASVALSPAIGVLAGIGMTLMSFAAVAGTAWRALKALGLGKGAGGAASGVLGRLGFTGAGLVLSRIFSLGLVAEIGANRGAIATWLLDGMKVIFSAIKEALTTGWDELKDYLSKNFDLKKIFAAILDEMIPAPLKRLLKRGTDWSTEPLPEIQQQSATGDWHGLIQPANLSTADLRNDRARARLAQRRMASLRILDFQRLNGAEGGFIGGSNSSSATVPGSPGDPARQYGQSFFTPKGMDAPGWYGKGGGGGGGSIGAGKTTVAKGALAANQMEAFKAAKAEGMSDTAARALVANMTGESLRNPRDHHWDRSHMSQGIVQWDPQRAERIKNEFGKYPKDMTVTEQTKAALWEMKKFYPRTWQSLQGSNGAQMIDTLVRDFERPQDKAGAIRDRLGHFNGFNPDANGNNQVASNGSGAGIPGLGGKGQYDGLRIKGAQAIAGGGSELGTTDLARQAQENLPGGVKHFAGFNDQFHQAFRPNSLHTKGLAFDTSLLDPSKHSEAAIAMKQKLEAAGLQAKEFMVLDEYAKLSKGGTGGHIHTQFNSREAADKYHKYIESLSKNDALASSGFQPGAGNNASALAGSVPAKMPSASEAAGSVPSRPAQSESSGSAGGGGGGGGRPGGNVQIIQNIHGAPHDPQGLATQVQRHVTEAWNYRAHDVEPELT</sequence>
<dbReference type="InterPro" id="IPR041219">
    <property type="entry name" value="Phage_lysozyme2"/>
</dbReference>
<organism evidence="4 5">
    <name type="scientific">Methylobacterium brachythecii</name>
    <dbReference type="NCBI Taxonomy" id="1176177"/>
    <lineage>
        <taxon>Bacteria</taxon>
        <taxon>Pseudomonadati</taxon>
        <taxon>Pseudomonadota</taxon>
        <taxon>Alphaproteobacteria</taxon>
        <taxon>Hyphomicrobiales</taxon>
        <taxon>Methylobacteriaceae</taxon>
        <taxon>Methylobacterium</taxon>
    </lineage>
</organism>
<proteinExistence type="predicted"/>
<feature type="region of interest" description="Disordered" evidence="1">
    <location>
        <begin position="1254"/>
        <end position="1315"/>
    </location>
</feature>
<evidence type="ECO:0000313" key="6">
    <source>
        <dbReference type="Proteomes" id="UP001156881"/>
    </source>
</evidence>
<name>A0A7W6F5G4_9HYPH</name>
<dbReference type="InterPro" id="IPR010090">
    <property type="entry name" value="Phage_tape_meas"/>
</dbReference>
<reference evidence="4 5" key="3">
    <citation type="submission" date="2020-08" db="EMBL/GenBank/DDBJ databases">
        <title>Genomic Encyclopedia of Type Strains, Phase IV (KMG-IV): sequencing the most valuable type-strain genomes for metagenomic binning, comparative biology and taxonomic classification.</title>
        <authorList>
            <person name="Goeker M."/>
        </authorList>
    </citation>
    <scope>NUCLEOTIDE SEQUENCE [LARGE SCALE GENOMIC DNA]</scope>
    <source>
        <strain evidence="4 5">DSM 24105</strain>
    </source>
</reference>
<accession>A0A7W6F5G4</accession>
<dbReference type="RefSeq" id="WP_183502270.1">
    <property type="nucleotide sequence ID" value="NZ_BSPG01000003.1"/>
</dbReference>
<gene>
    <name evidence="3" type="ORF">GCM10007884_09150</name>
    <name evidence="4" type="ORF">GGR33_000841</name>
</gene>
<evidence type="ECO:0000259" key="2">
    <source>
        <dbReference type="Pfam" id="PF18013"/>
    </source>
</evidence>
<dbReference type="Proteomes" id="UP000517759">
    <property type="component" value="Unassembled WGS sequence"/>
</dbReference>